<evidence type="ECO:0000313" key="1">
    <source>
        <dbReference type="EMBL" id="OGY13556.1"/>
    </source>
</evidence>
<organism evidence="1 2">
    <name type="scientific">Candidatus Blackburnbacteria bacterium RIFCSPLOWO2_01_FULL_40_20</name>
    <dbReference type="NCBI Taxonomy" id="1797519"/>
    <lineage>
        <taxon>Bacteria</taxon>
        <taxon>Candidatus Blackburniibacteriota</taxon>
    </lineage>
</organism>
<dbReference type="AlphaFoldDB" id="A0A1G1VE53"/>
<name>A0A1G1VE53_9BACT</name>
<dbReference type="Pfam" id="PF09136">
    <property type="entry name" value="Glucodextran_B"/>
    <property type="match status" value="1"/>
</dbReference>
<comment type="caution">
    <text evidence="1">The sequence shown here is derived from an EMBL/GenBank/DDBJ whole genome shotgun (WGS) entry which is preliminary data.</text>
</comment>
<sequence length="232" mass="25651">MISRREKVQEKRMAKSGIVFLLTSILLLALLIIVGIPTLGKIASMVNNKPVVQQDDKTPPTPPQFDDLPRYTKEDKVTINGRAPAGSILKIFRNDKKVREIKIDDTSLFTAEIPLEQKLNSIYATSTDERGNESGDSRTSIVNYIAQPPSLEITRPQDKQTFYGDDKDLRVEGKTDNSDVSIKVNDRIAIVAGNGVYSQNIILSEGENSITVVATDLAQNTTEKKISVTYSP</sequence>
<proteinExistence type="predicted"/>
<reference evidence="1 2" key="1">
    <citation type="journal article" date="2016" name="Nat. Commun.">
        <title>Thousands of microbial genomes shed light on interconnected biogeochemical processes in an aquifer system.</title>
        <authorList>
            <person name="Anantharaman K."/>
            <person name="Brown C.T."/>
            <person name="Hug L.A."/>
            <person name="Sharon I."/>
            <person name="Castelle C.J."/>
            <person name="Probst A.J."/>
            <person name="Thomas B.C."/>
            <person name="Singh A."/>
            <person name="Wilkins M.J."/>
            <person name="Karaoz U."/>
            <person name="Brodie E.L."/>
            <person name="Williams K.H."/>
            <person name="Hubbard S.S."/>
            <person name="Banfield J.F."/>
        </authorList>
    </citation>
    <scope>NUCLEOTIDE SEQUENCE [LARGE SCALE GENOMIC DNA]</scope>
</reference>
<evidence type="ECO:0008006" key="3">
    <source>
        <dbReference type="Google" id="ProtNLM"/>
    </source>
</evidence>
<evidence type="ECO:0000313" key="2">
    <source>
        <dbReference type="Proteomes" id="UP000178659"/>
    </source>
</evidence>
<dbReference type="EMBL" id="MHCC01000013">
    <property type="protein sequence ID" value="OGY13556.1"/>
    <property type="molecule type" value="Genomic_DNA"/>
</dbReference>
<dbReference type="Gene3D" id="2.60.40.10">
    <property type="entry name" value="Immunoglobulins"/>
    <property type="match status" value="2"/>
</dbReference>
<dbReference type="Proteomes" id="UP000178659">
    <property type="component" value="Unassembled WGS sequence"/>
</dbReference>
<gene>
    <name evidence="1" type="ORF">A3A77_04170</name>
</gene>
<dbReference type="InterPro" id="IPR013783">
    <property type="entry name" value="Ig-like_fold"/>
</dbReference>
<protein>
    <recommendedName>
        <fullName evidence="3">Bacterial Ig domain-containing protein</fullName>
    </recommendedName>
</protein>
<accession>A0A1G1VE53</accession>